<dbReference type="EMBL" id="BMPI01000002">
    <property type="protein sequence ID" value="GGM05958.1"/>
    <property type="molecule type" value="Genomic_DNA"/>
</dbReference>
<keyword evidence="3" id="KW-0732">Signal</keyword>
<evidence type="ECO:0000256" key="1">
    <source>
        <dbReference type="SAM" id="MobiDB-lite"/>
    </source>
</evidence>
<feature type="transmembrane region" description="Helical" evidence="2">
    <location>
        <begin position="299"/>
        <end position="318"/>
    </location>
</feature>
<reference evidence="4" key="2">
    <citation type="submission" date="2020-09" db="EMBL/GenBank/DDBJ databases">
        <authorList>
            <person name="Sun Q."/>
            <person name="Ohkuma M."/>
        </authorList>
    </citation>
    <scope>NUCLEOTIDE SEQUENCE</scope>
    <source>
        <strain evidence="4">JCM 19831</strain>
    </source>
</reference>
<protein>
    <recommendedName>
        <fullName evidence="6">DUF916 domain-containing protein</fullName>
    </recommendedName>
</protein>
<organism evidence="4 5">
    <name type="scientific">Dactylosporangium sucinum</name>
    <dbReference type="NCBI Taxonomy" id="1424081"/>
    <lineage>
        <taxon>Bacteria</taxon>
        <taxon>Bacillati</taxon>
        <taxon>Actinomycetota</taxon>
        <taxon>Actinomycetes</taxon>
        <taxon>Micromonosporales</taxon>
        <taxon>Micromonosporaceae</taxon>
        <taxon>Dactylosporangium</taxon>
    </lineage>
</organism>
<keyword evidence="2" id="KW-1133">Transmembrane helix</keyword>
<keyword evidence="2" id="KW-0812">Transmembrane</keyword>
<feature type="compositionally biased region" description="Pro residues" evidence="1">
    <location>
        <begin position="47"/>
        <end position="56"/>
    </location>
</feature>
<dbReference type="Proteomes" id="UP000642070">
    <property type="component" value="Unassembled WGS sequence"/>
</dbReference>
<evidence type="ECO:0000313" key="4">
    <source>
        <dbReference type="EMBL" id="GGM05958.1"/>
    </source>
</evidence>
<evidence type="ECO:0000313" key="5">
    <source>
        <dbReference type="Proteomes" id="UP000642070"/>
    </source>
</evidence>
<feature type="chain" id="PRO_5036733877" description="DUF916 domain-containing protein" evidence="3">
    <location>
        <begin position="38"/>
        <end position="341"/>
    </location>
</feature>
<gene>
    <name evidence="4" type="ORF">GCM10007977_003890</name>
</gene>
<comment type="caution">
    <text evidence="4">The sequence shown here is derived from an EMBL/GenBank/DDBJ whole genome shotgun (WGS) entry which is preliminary data.</text>
</comment>
<evidence type="ECO:0000256" key="2">
    <source>
        <dbReference type="SAM" id="Phobius"/>
    </source>
</evidence>
<reference evidence="4" key="1">
    <citation type="journal article" date="2014" name="Int. J. Syst. Evol. Microbiol.">
        <title>Complete genome sequence of Corynebacterium casei LMG S-19264T (=DSM 44701T), isolated from a smear-ripened cheese.</title>
        <authorList>
            <consortium name="US DOE Joint Genome Institute (JGI-PGF)"/>
            <person name="Walter F."/>
            <person name="Albersmeier A."/>
            <person name="Kalinowski J."/>
            <person name="Ruckert C."/>
        </authorList>
    </citation>
    <scope>NUCLEOTIDE SEQUENCE</scope>
    <source>
        <strain evidence="4">JCM 19831</strain>
    </source>
</reference>
<accession>A0A917WI65</accession>
<evidence type="ECO:0000256" key="3">
    <source>
        <dbReference type="SAM" id="SignalP"/>
    </source>
</evidence>
<sequence>MGVLPGPHLNHAEGGSMRTKLALVVLAAVMWPGAAHAADNGEWSVSPTPPANPGPAPRQYFFLESAPGTSVQDSVRVANLAEQPRVFRMYGADAYNTPRDGGFGLRTQDQRQTDLGAWTQVGAITVNVPAKTQVDIPFVITVPANASPGDHVGGIVAMEEQPGATAKQGGVDVTVRRAVAARVYLRVSGPAVPGLSVTAVRLRHATPWLPSTVDGDWACVVTNTGNLHLPPAITVTVTGLFGHAVRPRSTVPQVDLLPGARTELSGTVDGVWPFDIVTTRVTAVADGGVTATATDRTFVVSWPVVGLLLAGVISLIWYRRRRAKAFKAVPRRRLSEPVAAG</sequence>
<feature type="signal peptide" evidence="3">
    <location>
        <begin position="1"/>
        <end position="37"/>
    </location>
</feature>
<evidence type="ECO:0008006" key="6">
    <source>
        <dbReference type="Google" id="ProtNLM"/>
    </source>
</evidence>
<keyword evidence="5" id="KW-1185">Reference proteome</keyword>
<proteinExistence type="predicted"/>
<keyword evidence="2" id="KW-0472">Membrane</keyword>
<name>A0A917WI65_9ACTN</name>
<feature type="region of interest" description="Disordered" evidence="1">
    <location>
        <begin position="38"/>
        <end position="57"/>
    </location>
</feature>
<dbReference type="AlphaFoldDB" id="A0A917WI65"/>